<feature type="domain" description="Double zinc ribbon" evidence="2">
    <location>
        <begin position="7"/>
        <end position="64"/>
    </location>
</feature>
<dbReference type="AlphaFoldDB" id="A0A2S6HLW0"/>
<dbReference type="EMBL" id="PTJA01000015">
    <property type="protein sequence ID" value="PPK78469.1"/>
    <property type="molecule type" value="Genomic_DNA"/>
</dbReference>
<dbReference type="OrthoDB" id="9779910at2"/>
<dbReference type="InterPro" id="IPR051910">
    <property type="entry name" value="ComF/GntX_DNA_util-trans"/>
</dbReference>
<dbReference type="InterPro" id="IPR044005">
    <property type="entry name" value="DZR_2"/>
</dbReference>
<organism evidence="3 4">
    <name type="scientific">Lacrimispora xylanisolvens</name>
    <dbReference type="NCBI Taxonomy" id="384636"/>
    <lineage>
        <taxon>Bacteria</taxon>
        <taxon>Bacillati</taxon>
        <taxon>Bacillota</taxon>
        <taxon>Clostridia</taxon>
        <taxon>Lachnospirales</taxon>
        <taxon>Lachnospiraceae</taxon>
        <taxon>Lacrimispora</taxon>
    </lineage>
</organism>
<dbReference type="Gene3D" id="3.40.50.2020">
    <property type="match status" value="1"/>
</dbReference>
<dbReference type="InterPro" id="IPR000836">
    <property type="entry name" value="PRTase_dom"/>
</dbReference>
<name>A0A2S6HLW0_9FIRM</name>
<dbReference type="PANTHER" id="PTHR47505">
    <property type="entry name" value="DNA UTILIZATION PROTEIN YHGH"/>
    <property type="match status" value="1"/>
</dbReference>
<evidence type="ECO:0000313" key="4">
    <source>
        <dbReference type="Proteomes" id="UP000237749"/>
    </source>
</evidence>
<dbReference type="PANTHER" id="PTHR47505:SF1">
    <property type="entry name" value="DNA UTILIZATION PROTEIN YHGH"/>
    <property type="match status" value="1"/>
</dbReference>
<evidence type="ECO:0000313" key="3">
    <source>
        <dbReference type="EMBL" id="PPK78469.1"/>
    </source>
</evidence>
<comment type="caution">
    <text evidence="3">The sequence shown here is derived from an EMBL/GenBank/DDBJ whole genome shotgun (WGS) entry which is preliminary data.</text>
</comment>
<gene>
    <name evidence="3" type="ORF">BXY41_115144</name>
</gene>
<proteinExistence type="inferred from homology"/>
<protein>
    <submittedName>
        <fullName evidence="3">ComF family protein</fullName>
    </submittedName>
</protein>
<dbReference type="CDD" id="cd06223">
    <property type="entry name" value="PRTases_typeI"/>
    <property type="match status" value="1"/>
</dbReference>
<dbReference type="Proteomes" id="UP000237749">
    <property type="component" value="Unassembled WGS sequence"/>
</dbReference>
<evidence type="ECO:0000259" key="2">
    <source>
        <dbReference type="Pfam" id="PF18912"/>
    </source>
</evidence>
<reference evidence="3 4" key="1">
    <citation type="submission" date="2018-02" db="EMBL/GenBank/DDBJ databases">
        <title>Genomic Encyclopedia of Archaeal and Bacterial Type Strains, Phase II (KMG-II): from individual species to whole genera.</title>
        <authorList>
            <person name="Goeker M."/>
        </authorList>
    </citation>
    <scope>NUCLEOTIDE SEQUENCE [LARGE SCALE GENOMIC DNA]</scope>
    <source>
        <strain evidence="3 4">DSM 3808</strain>
    </source>
</reference>
<dbReference type="InterPro" id="IPR029057">
    <property type="entry name" value="PRTase-like"/>
</dbReference>
<accession>A0A2S6HLW0</accession>
<sequence length="236" mass="26896">MQSSFFIDLLFPRRCPVCDGIVMPKGRLICPDCVRVLSFVKDPVCKKCGKELFSSDMEYCFDCVKHKRSFEYGRALINYDEHAKTSMAKIKYKNKREYLDFYGDAISLRYEKIIRRMDAGGLVPVPVHPSRRKERGFNQAEVLAQKIGAKLQIPVFPDMLVRNKKTMPQKALNPTERLKNLEEAFMPGKIVSGVKNVILIDDIYTTGSTVEACTRVLKKSGINKVYILTICIGRGQ</sequence>
<evidence type="ECO:0000256" key="1">
    <source>
        <dbReference type="ARBA" id="ARBA00008007"/>
    </source>
</evidence>
<dbReference type="SUPFAM" id="SSF53271">
    <property type="entry name" value="PRTase-like"/>
    <property type="match status" value="1"/>
</dbReference>
<keyword evidence="4" id="KW-1185">Reference proteome</keyword>
<dbReference type="Pfam" id="PF18912">
    <property type="entry name" value="DZR_2"/>
    <property type="match status" value="1"/>
</dbReference>
<comment type="similarity">
    <text evidence="1">Belongs to the ComF/GntX family.</text>
</comment>
<dbReference type="RefSeq" id="WP_104439201.1">
    <property type="nucleotide sequence ID" value="NZ_PTJA01000015.1"/>
</dbReference>